<evidence type="ECO:0000313" key="5">
    <source>
        <dbReference type="EMBL" id="MFC0680127.1"/>
    </source>
</evidence>
<keyword evidence="2" id="KW-0238">DNA-binding</keyword>
<dbReference type="RefSeq" id="WP_386671590.1">
    <property type="nucleotide sequence ID" value="NZ_JBHLTG010000005.1"/>
</dbReference>
<evidence type="ECO:0000256" key="3">
    <source>
        <dbReference type="ARBA" id="ARBA00023163"/>
    </source>
</evidence>
<dbReference type="Gene3D" id="1.10.10.10">
    <property type="entry name" value="Winged helix-like DNA-binding domain superfamily/Winged helix DNA-binding domain"/>
    <property type="match status" value="1"/>
</dbReference>
<evidence type="ECO:0000259" key="4">
    <source>
        <dbReference type="PROSITE" id="PS50949"/>
    </source>
</evidence>
<evidence type="ECO:0000313" key="6">
    <source>
        <dbReference type="Proteomes" id="UP001589896"/>
    </source>
</evidence>
<accession>A0ABV6RUK2</accession>
<dbReference type="SUPFAM" id="SSF46785">
    <property type="entry name" value="Winged helix' DNA-binding domain"/>
    <property type="match status" value="1"/>
</dbReference>
<evidence type="ECO:0000256" key="2">
    <source>
        <dbReference type="ARBA" id="ARBA00023125"/>
    </source>
</evidence>
<sequence>MPENLGRPQRRALTEWALESLYDLVFTGELAPGDDLGEEELRTRLGVSRTTISAALRQLEADGLATVAAANGRRVVASFDVADVVELYTIRAVLEEFAAHHAAVRVTDEQLRRLGELQSEMEQRSATHRDPHRRDFEVDFDFHREIARASGMARIEACLSPLWNQTHAVLRHAYFRGVYADRTEDAAAYHDHREILAALTARDSDAAASAVRRHLEGRRDQLIAGIRRVTEG</sequence>
<dbReference type="Proteomes" id="UP001589896">
    <property type="component" value="Unassembled WGS sequence"/>
</dbReference>
<dbReference type="SMART" id="SM00895">
    <property type="entry name" value="FCD"/>
    <property type="match status" value="1"/>
</dbReference>
<dbReference type="PANTHER" id="PTHR43537:SF5">
    <property type="entry name" value="UXU OPERON TRANSCRIPTIONAL REGULATOR"/>
    <property type="match status" value="1"/>
</dbReference>
<comment type="caution">
    <text evidence="5">The sequence shown here is derived from an EMBL/GenBank/DDBJ whole genome shotgun (WGS) entry which is preliminary data.</text>
</comment>
<dbReference type="InterPro" id="IPR000524">
    <property type="entry name" value="Tscrpt_reg_HTH_GntR"/>
</dbReference>
<dbReference type="Gene3D" id="1.20.120.530">
    <property type="entry name" value="GntR ligand-binding domain-like"/>
    <property type="match status" value="1"/>
</dbReference>
<dbReference type="SUPFAM" id="SSF48008">
    <property type="entry name" value="GntR ligand-binding domain-like"/>
    <property type="match status" value="1"/>
</dbReference>
<keyword evidence="1" id="KW-0805">Transcription regulation</keyword>
<dbReference type="InterPro" id="IPR011711">
    <property type="entry name" value="GntR_C"/>
</dbReference>
<dbReference type="Pfam" id="PF07729">
    <property type="entry name" value="FCD"/>
    <property type="match status" value="1"/>
</dbReference>
<evidence type="ECO:0000256" key="1">
    <source>
        <dbReference type="ARBA" id="ARBA00023015"/>
    </source>
</evidence>
<protein>
    <submittedName>
        <fullName evidence="5">GntR family transcriptional regulator</fullName>
    </submittedName>
</protein>
<dbReference type="InterPro" id="IPR008920">
    <property type="entry name" value="TF_FadR/GntR_C"/>
</dbReference>
<keyword evidence="3" id="KW-0804">Transcription</keyword>
<keyword evidence="6" id="KW-1185">Reference proteome</keyword>
<dbReference type="InterPro" id="IPR036390">
    <property type="entry name" value="WH_DNA-bd_sf"/>
</dbReference>
<gene>
    <name evidence="5" type="ORF">ACFFGH_20010</name>
</gene>
<name>A0ABV6RUK2_9GAMM</name>
<proteinExistence type="predicted"/>
<dbReference type="InterPro" id="IPR036388">
    <property type="entry name" value="WH-like_DNA-bd_sf"/>
</dbReference>
<feature type="domain" description="HTH gntR-type" evidence="4">
    <location>
        <begin position="11"/>
        <end position="78"/>
    </location>
</feature>
<dbReference type="Pfam" id="PF00392">
    <property type="entry name" value="GntR"/>
    <property type="match status" value="1"/>
</dbReference>
<reference evidence="5 6" key="1">
    <citation type="submission" date="2024-09" db="EMBL/GenBank/DDBJ databases">
        <authorList>
            <person name="Sun Q."/>
            <person name="Mori K."/>
        </authorList>
    </citation>
    <scope>NUCLEOTIDE SEQUENCE [LARGE SCALE GENOMIC DNA]</scope>
    <source>
        <strain evidence="5 6">KCTC 23076</strain>
    </source>
</reference>
<organism evidence="5 6">
    <name type="scientific">Lysobacter korlensis</name>
    <dbReference type="NCBI Taxonomy" id="553636"/>
    <lineage>
        <taxon>Bacteria</taxon>
        <taxon>Pseudomonadati</taxon>
        <taxon>Pseudomonadota</taxon>
        <taxon>Gammaproteobacteria</taxon>
        <taxon>Lysobacterales</taxon>
        <taxon>Lysobacteraceae</taxon>
        <taxon>Lysobacter</taxon>
    </lineage>
</organism>
<dbReference type="EMBL" id="JBHLTG010000005">
    <property type="protein sequence ID" value="MFC0680127.1"/>
    <property type="molecule type" value="Genomic_DNA"/>
</dbReference>
<dbReference type="SMART" id="SM00345">
    <property type="entry name" value="HTH_GNTR"/>
    <property type="match status" value="1"/>
</dbReference>
<dbReference type="PRINTS" id="PR00035">
    <property type="entry name" value="HTHGNTR"/>
</dbReference>
<dbReference type="PANTHER" id="PTHR43537">
    <property type="entry name" value="TRANSCRIPTIONAL REGULATOR, GNTR FAMILY"/>
    <property type="match status" value="1"/>
</dbReference>
<dbReference type="PROSITE" id="PS50949">
    <property type="entry name" value="HTH_GNTR"/>
    <property type="match status" value="1"/>
</dbReference>